<sequence>MPLKRLLVTGAGGFVGAAVVKAAAAAGHDVVALVRNDASRLRNLARIQIERADLADDAAVSDLLRRTRPDIVVHSAWEGVGGPLRSGDIQLDNIRTTVALTDASIAAGAHKFVGIGSQAEYGGLNRRIVETDLPQPTMLYGAAKLAAMHLASQRCREALVDFSWLRLFSVYGPGDNPNWLIPSVAASLLRGIVPKCTAGTQKWDYLHIDDVAAGVLAAADSDSATGVFNLSSGIPVAVRHIIEQLRDIYAPGLDLTFGKIPFGPDQIMHLEGDNMRLRQATGWQPKVALEDGLRSLHEPRLAAA</sequence>
<evidence type="ECO:0000313" key="5">
    <source>
        <dbReference type="Proteomes" id="UP000503222"/>
    </source>
</evidence>
<name>A0A6G7YRU7_9SPHN</name>
<proteinExistence type="inferred from homology"/>
<dbReference type="EMBL" id="CP049869">
    <property type="protein sequence ID" value="QIK79463.1"/>
    <property type="molecule type" value="Genomic_DNA"/>
</dbReference>
<dbReference type="KEGG" id="spii:G7077_11665"/>
<evidence type="ECO:0000256" key="2">
    <source>
        <dbReference type="ARBA" id="ARBA00007637"/>
    </source>
</evidence>
<dbReference type="PANTHER" id="PTHR43000">
    <property type="entry name" value="DTDP-D-GLUCOSE 4,6-DEHYDRATASE-RELATED"/>
    <property type="match status" value="1"/>
</dbReference>
<feature type="domain" description="NAD-dependent epimerase/dehydratase" evidence="3">
    <location>
        <begin position="7"/>
        <end position="229"/>
    </location>
</feature>
<evidence type="ECO:0000259" key="3">
    <source>
        <dbReference type="Pfam" id="PF01370"/>
    </source>
</evidence>
<dbReference type="Gene3D" id="3.40.50.720">
    <property type="entry name" value="NAD(P)-binding Rossmann-like Domain"/>
    <property type="match status" value="1"/>
</dbReference>
<comment type="pathway">
    <text evidence="1">Bacterial outer membrane biogenesis; LPS O-antigen biosynthesis.</text>
</comment>
<keyword evidence="5" id="KW-1185">Reference proteome</keyword>
<accession>A0A6G7YRU7</accession>
<dbReference type="RefSeq" id="WP_166411850.1">
    <property type="nucleotide sequence ID" value="NZ_CP049869.1"/>
</dbReference>
<evidence type="ECO:0000256" key="1">
    <source>
        <dbReference type="ARBA" id="ARBA00005125"/>
    </source>
</evidence>
<comment type="similarity">
    <text evidence="2">Belongs to the NAD(P)-dependent epimerase/dehydratase family.</text>
</comment>
<dbReference type="SUPFAM" id="SSF51735">
    <property type="entry name" value="NAD(P)-binding Rossmann-fold domains"/>
    <property type="match status" value="1"/>
</dbReference>
<dbReference type="Proteomes" id="UP000503222">
    <property type="component" value="Chromosome"/>
</dbReference>
<evidence type="ECO:0000313" key="4">
    <source>
        <dbReference type="EMBL" id="QIK79463.1"/>
    </source>
</evidence>
<reference evidence="4 5" key="1">
    <citation type="submission" date="2020-03" db="EMBL/GenBank/DDBJ databases">
        <title>Sphingomonas sp. nov., isolated from fish.</title>
        <authorList>
            <person name="Hyun D.-W."/>
            <person name="Bae J.-W."/>
        </authorList>
    </citation>
    <scope>NUCLEOTIDE SEQUENCE [LARGE SCALE GENOMIC DNA]</scope>
    <source>
        <strain evidence="4 5">HDW15B</strain>
    </source>
</reference>
<dbReference type="Pfam" id="PF01370">
    <property type="entry name" value="Epimerase"/>
    <property type="match status" value="1"/>
</dbReference>
<protein>
    <submittedName>
        <fullName evidence="4">NAD(P)-dependent oxidoreductase</fullName>
    </submittedName>
</protein>
<organism evidence="4 5">
    <name type="scientific">Sphingomonas piscis</name>
    <dbReference type="NCBI Taxonomy" id="2714943"/>
    <lineage>
        <taxon>Bacteria</taxon>
        <taxon>Pseudomonadati</taxon>
        <taxon>Pseudomonadota</taxon>
        <taxon>Alphaproteobacteria</taxon>
        <taxon>Sphingomonadales</taxon>
        <taxon>Sphingomonadaceae</taxon>
        <taxon>Sphingomonas</taxon>
    </lineage>
</organism>
<dbReference type="InterPro" id="IPR001509">
    <property type="entry name" value="Epimerase_deHydtase"/>
</dbReference>
<dbReference type="InterPro" id="IPR036291">
    <property type="entry name" value="NAD(P)-bd_dom_sf"/>
</dbReference>
<gene>
    <name evidence="4" type="ORF">G7077_11665</name>
</gene>
<dbReference type="AlphaFoldDB" id="A0A6G7YRU7"/>